<dbReference type="Proteomes" id="UP000751190">
    <property type="component" value="Unassembled WGS sequence"/>
</dbReference>
<feature type="chain" id="PRO_5035241146" evidence="1">
    <location>
        <begin position="31"/>
        <end position="105"/>
    </location>
</feature>
<proteinExistence type="predicted"/>
<dbReference type="AlphaFoldDB" id="A0A8J5XG50"/>
<organism evidence="2 3">
    <name type="scientific">Diacronema lutheri</name>
    <name type="common">Unicellular marine alga</name>
    <name type="synonym">Monochrysis lutheri</name>
    <dbReference type="NCBI Taxonomy" id="2081491"/>
    <lineage>
        <taxon>Eukaryota</taxon>
        <taxon>Haptista</taxon>
        <taxon>Haptophyta</taxon>
        <taxon>Pavlovophyceae</taxon>
        <taxon>Pavlovales</taxon>
        <taxon>Pavlovaceae</taxon>
        <taxon>Diacronema</taxon>
    </lineage>
</organism>
<evidence type="ECO:0000313" key="2">
    <source>
        <dbReference type="EMBL" id="KAG8463272.1"/>
    </source>
</evidence>
<name>A0A8J5XG50_DIALT</name>
<evidence type="ECO:0000313" key="3">
    <source>
        <dbReference type="Proteomes" id="UP000751190"/>
    </source>
</evidence>
<reference evidence="2" key="1">
    <citation type="submission" date="2021-05" db="EMBL/GenBank/DDBJ databases">
        <title>The genome of the haptophyte Pavlova lutheri (Diacronema luteri, Pavlovales) - a model for lipid biosynthesis in eukaryotic algae.</title>
        <authorList>
            <person name="Hulatt C.J."/>
            <person name="Posewitz M.C."/>
        </authorList>
    </citation>
    <scope>NUCLEOTIDE SEQUENCE</scope>
    <source>
        <strain evidence="2">NIVA-4/92</strain>
    </source>
</reference>
<evidence type="ECO:0000256" key="1">
    <source>
        <dbReference type="SAM" id="SignalP"/>
    </source>
</evidence>
<accession>A0A8J5XG50</accession>
<dbReference type="EMBL" id="JAGTXO010000016">
    <property type="protein sequence ID" value="KAG8463272.1"/>
    <property type="molecule type" value="Genomic_DNA"/>
</dbReference>
<gene>
    <name evidence="2" type="ORF">KFE25_004783</name>
</gene>
<sequence length="105" mass="10926">MHPITPQPSVQHLALVALVALVALLGAVDAATVGPVTFQSNDWYLANVNTNCDTACALVGRTCDGDVLTSYADPGEVAFEALLQGFGISASYCVPPYPRTLSTTT</sequence>
<keyword evidence="3" id="KW-1185">Reference proteome</keyword>
<keyword evidence="1" id="KW-0732">Signal</keyword>
<protein>
    <submittedName>
        <fullName evidence="2">Uncharacterized protein</fullName>
    </submittedName>
</protein>
<comment type="caution">
    <text evidence="2">The sequence shown here is derived from an EMBL/GenBank/DDBJ whole genome shotgun (WGS) entry which is preliminary data.</text>
</comment>
<feature type="signal peptide" evidence="1">
    <location>
        <begin position="1"/>
        <end position="30"/>
    </location>
</feature>